<evidence type="ECO:0000313" key="3">
    <source>
        <dbReference type="Proteomes" id="UP000287352"/>
    </source>
</evidence>
<protein>
    <submittedName>
        <fullName evidence="2">Uncharacterized protein</fullName>
    </submittedName>
</protein>
<evidence type="ECO:0000313" key="2">
    <source>
        <dbReference type="EMBL" id="GCE12530.1"/>
    </source>
</evidence>
<dbReference type="EMBL" id="BIFR01000001">
    <property type="protein sequence ID" value="GCE12530.1"/>
    <property type="molecule type" value="Genomic_DNA"/>
</dbReference>
<proteinExistence type="predicted"/>
<keyword evidence="3" id="KW-1185">Reference proteome</keyword>
<sequence length="105" mass="12137">MTDKLVAPETDHFSDQAKIHHQIRDKLREAVSSFDTHHDTITGQLESSQTEHYSDWWRLLKNYMLDQADLHEQLGNNLITAGNNYYTSDQNVANKMQETPIPPLS</sequence>
<comment type="caution">
    <text evidence="2">The sequence shown here is derived from an EMBL/GenBank/DDBJ whole genome shotgun (WGS) entry which is preliminary data.</text>
</comment>
<reference evidence="3" key="1">
    <citation type="submission" date="2018-12" db="EMBL/GenBank/DDBJ databases">
        <title>Tengunoibacter tsumagoiensis gen. nov., sp. nov., Dictyobacter kobayashii sp. nov., D. alpinus sp. nov., and D. joshuensis sp. nov. and description of Dictyobacteraceae fam. nov. within the order Ktedonobacterales isolated from Tengu-no-mugimeshi.</title>
        <authorList>
            <person name="Wang C.M."/>
            <person name="Zheng Y."/>
            <person name="Sakai Y."/>
            <person name="Toyoda A."/>
            <person name="Minakuchi Y."/>
            <person name="Abe K."/>
            <person name="Yokota A."/>
            <person name="Yabe S."/>
        </authorList>
    </citation>
    <scope>NUCLEOTIDE SEQUENCE [LARGE SCALE GENOMIC DNA]</scope>
    <source>
        <strain evidence="3">Uno3</strain>
    </source>
</reference>
<organism evidence="2 3">
    <name type="scientific">Tengunoibacter tsumagoiensis</name>
    <dbReference type="NCBI Taxonomy" id="2014871"/>
    <lineage>
        <taxon>Bacteria</taxon>
        <taxon>Bacillati</taxon>
        <taxon>Chloroflexota</taxon>
        <taxon>Ktedonobacteria</taxon>
        <taxon>Ktedonobacterales</taxon>
        <taxon>Dictyobacteraceae</taxon>
        <taxon>Tengunoibacter</taxon>
    </lineage>
</organism>
<feature type="region of interest" description="Disordered" evidence="1">
    <location>
        <begin position="1"/>
        <end position="21"/>
    </location>
</feature>
<evidence type="ECO:0000256" key="1">
    <source>
        <dbReference type="SAM" id="MobiDB-lite"/>
    </source>
</evidence>
<dbReference type="AlphaFoldDB" id="A0A402A061"/>
<dbReference type="Proteomes" id="UP000287352">
    <property type="component" value="Unassembled WGS sequence"/>
</dbReference>
<feature type="compositionally biased region" description="Basic and acidic residues" evidence="1">
    <location>
        <begin position="9"/>
        <end position="21"/>
    </location>
</feature>
<dbReference type="RefSeq" id="WP_126580141.1">
    <property type="nucleotide sequence ID" value="NZ_BIFR01000001.1"/>
</dbReference>
<dbReference type="SUPFAM" id="SSF140453">
    <property type="entry name" value="EsxAB dimer-like"/>
    <property type="match status" value="1"/>
</dbReference>
<accession>A0A402A061</accession>
<dbReference type="InterPro" id="IPR036689">
    <property type="entry name" value="ESAT-6-like_sf"/>
</dbReference>
<name>A0A402A061_9CHLR</name>
<dbReference type="Gene3D" id="1.10.287.1060">
    <property type="entry name" value="ESAT-6-like"/>
    <property type="match status" value="1"/>
</dbReference>
<gene>
    <name evidence="2" type="ORF">KTT_23890</name>
</gene>